<comment type="caution">
    <text evidence="1">The sequence shown here is derived from an EMBL/GenBank/DDBJ whole genome shotgun (WGS) entry which is preliminary data.</text>
</comment>
<proteinExistence type="predicted"/>
<dbReference type="OrthoDB" id="5189103at2"/>
<dbReference type="RefSeq" id="WP_036335892.1">
    <property type="nucleotide sequence ID" value="NZ_JPMX01000044.1"/>
</dbReference>
<name>A0A098Y6X5_9ACTN</name>
<evidence type="ECO:0000313" key="2">
    <source>
        <dbReference type="Proteomes" id="UP000029713"/>
    </source>
</evidence>
<dbReference type="EMBL" id="JPMX01000044">
    <property type="protein sequence ID" value="KGH46633.1"/>
    <property type="molecule type" value="Genomic_DNA"/>
</dbReference>
<accession>A0A098Y6X5</accession>
<gene>
    <name evidence="1" type="ORF">IN07_11570</name>
</gene>
<sequence>MSAEELRRQVSWTVDDTSAARRAGRFLGGVVHLVSALATLGADAGIGARRPGWTLPADQDDYLDLGPLTLRMPESGPSEPVQATRTGVWATPAGRPARRLPVEAWRVVAAVPGTGSRSPRHPEAEWTLTVSDGSAHGSLTGAWLGLAWLGHVAGWSEPVASPGRA</sequence>
<protein>
    <submittedName>
        <fullName evidence="1">Uncharacterized protein</fullName>
    </submittedName>
</protein>
<evidence type="ECO:0000313" key="1">
    <source>
        <dbReference type="EMBL" id="KGH46633.1"/>
    </source>
</evidence>
<organism evidence="1 2">
    <name type="scientific">Modestobacter caceresii</name>
    <dbReference type="NCBI Taxonomy" id="1522368"/>
    <lineage>
        <taxon>Bacteria</taxon>
        <taxon>Bacillati</taxon>
        <taxon>Actinomycetota</taxon>
        <taxon>Actinomycetes</taxon>
        <taxon>Geodermatophilales</taxon>
        <taxon>Geodermatophilaceae</taxon>
        <taxon>Modestobacter</taxon>
    </lineage>
</organism>
<dbReference type="STRING" id="1522368.IN07_11570"/>
<dbReference type="Proteomes" id="UP000029713">
    <property type="component" value="Unassembled WGS sequence"/>
</dbReference>
<reference evidence="1 2" key="1">
    <citation type="submission" date="2014-07" db="EMBL/GenBank/DDBJ databases">
        <title>Biosystematic studies on Modestobacter strains isolated from extreme hyper-arid desert soil and from historic building.</title>
        <authorList>
            <person name="Bukarasam K."/>
            <person name="Bull A."/>
            <person name="Girard G."/>
            <person name="van Wezel G."/>
            <person name="Goodfellow M."/>
        </authorList>
    </citation>
    <scope>NUCLEOTIDE SEQUENCE [LARGE SCALE GENOMIC DNA]</scope>
    <source>
        <strain evidence="1 2">KNN45-2b</strain>
    </source>
</reference>
<keyword evidence="2" id="KW-1185">Reference proteome</keyword>
<dbReference type="AlphaFoldDB" id="A0A098Y6X5"/>